<keyword evidence="2" id="KW-1185">Reference proteome</keyword>
<dbReference type="EC" id="2.7.7.7" evidence="1"/>
<evidence type="ECO:0000313" key="1">
    <source>
        <dbReference type="EMBL" id="MBB5687360.1"/>
    </source>
</evidence>
<sequence>MQVDFYQLGSRPVEQVLPRIAERLVESGARLLVVSGIEAQLALLDNALWGWKPDSFLPHAIADGVDDAGQPILLSFTPEAPNGARNIALIDGQWRDQALDFDRAFHFFDGETVEAARAAWRGLNDREGVERRYWALDDDGKWSQMA</sequence>
<dbReference type="GO" id="GO:0003887">
    <property type="term" value="F:DNA-directed DNA polymerase activity"/>
    <property type="evidence" value="ECO:0007669"/>
    <property type="project" value="UniProtKB-EC"/>
</dbReference>
<proteinExistence type="predicted"/>
<dbReference type="GO" id="GO:0006260">
    <property type="term" value="P:DNA replication"/>
    <property type="evidence" value="ECO:0007669"/>
    <property type="project" value="InterPro"/>
</dbReference>
<dbReference type="PANTHER" id="PTHR38767:SF1">
    <property type="entry name" value="DNA POLYMERASE III SUBUNIT CHI"/>
    <property type="match status" value="1"/>
</dbReference>
<dbReference type="GO" id="GO:0032298">
    <property type="term" value="P:positive regulation of DNA-templated DNA replication initiation"/>
    <property type="evidence" value="ECO:0007669"/>
    <property type="project" value="TreeGrafter"/>
</dbReference>
<dbReference type="EMBL" id="JACIJC010000005">
    <property type="protein sequence ID" value="MBB5687360.1"/>
    <property type="molecule type" value="Genomic_DNA"/>
</dbReference>
<dbReference type="PANTHER" id="PTHR38767">
    <property type="entry name" value="DNA POLYMERASE III SUBUNIT CHI"/>
    <property type="match status" value="1"/>
</dbReference>
<dbReference type="RefSeq" id="WP_184020756.1">
    <property type="nucleotide sequence ID" value="NZ_JACIJC010000005.1"/>
</dbReference>
<dbReference type="SUPFAM" id="SSF102400">
    <property type="entry name" value="DNA polymerase III chi subunit"/>
    <property type="match status" value="1"/>
</dbReference>
<gene>
    <name evidence="1" type="ORF">FHS49_003388</name>
</gene>
<evidence type="ECO:0000313" key="2">
    <source>
        <dbReference type="Proteomes" id="UP000549617"/>
    </source>
</evidence>
<dbReference type="GO" id="GO:0003677">
    <property type="term" value="F:DNA binding"/>
    <property type="evidence" value="ECO:0007669"/>
    <property type="project" value="InterPro"/>
</dbReference>
<comment type="caution">
    <text evidence="1">The sequence shown here is derived from an EMBL/GenBank/DDBJ whole genome shotgun (WGS) entry which is preliminary data.</text>
</comment>
<name>A0A7W9AKJ8_9SPHN</name>
<dbReference type="InterPro" id="IPR007459">
    <property type="entry name" value="DNA_pol3_chi"/>
</dbReference>
<reference evidence="1 2" key="1">
    <citation type="submission" date="2020-08" db="EMBL/GenBank/DDBJ databases">
        <title>Genomic Encyclopedia of Type Strains, Phase IV (KMG-IV): sequencing the most valuable type-strain genomes for metagenomic binning, comparative biology and taxonomic classification.</title>
        <authorList>
            <person name="Goeker M."/>
        </authorList>
    </citation>
    <scope>NUCLEOTIDE SEQUENCE [LARGE SCALE GENOMIC DNA]</scope>
    <source>
        <strain evidence="1 2">DSM 25079</strain>
    </source>
</reference>
<dbReference type="Pfam" id="PF04364">
    <property type="entry name" value="DNA_pol3_chi"/>
    <property type="match status" value="1"/>
</dbReference>
<accession>A0A7W9AKJ8</accession>
<organism evidence="1 2">
    <name type="scientific">Sphingobium boeckii</name>
    <dbReference type="NCBI Taxonomy" id="1082345"/>
    <lineage>
        <taxon>Bacteria</taxon>
        <taxon>Pseudomonadati</taxon>
        <taxon>Pseudomonadota</taxon>
        <taxon>Alphaproteobacteria</taxon>
        <taxon>Sphingomonadales</taxon>
        <taxon>Sphingomonadaceae</taxon>
        <taxon>Sphingobium</taxon>
    </lineage>
</organism>
<keyword evidence="1" id="KW-0808">Transferase</keyword>
<dbReference type="AlphaFoldDB" id="A0A7W9AKJ8"/>
<keyword evidence="1" id="KW-0548">Nucleotidyltransferase</keyword>
<dbReference type="InterPro" id="IPR036768">
    <property type="entry name" value="PolIII_chi_sf"/>
</dbReference>
<dbReference type="Proteomes" id="UP000549617">
    <property type="component" value="Unassembled WGS sequence"/>
</dbReference>
<dbReference type="Gene3D" id="3.40.50.10110">
    <property type="entry name" value="DNA polymerase III subunit chi"/>
    <property type="match status" value="1"/>
</dbReference>
<protein>
    <submittedName>
        <fullName evidence="1">DNA polymerase-3 subunit chi</fullName>
        <ecNumber evidence="1">2.7.7.7</ecNumber>
    </submittedName>
</protein>